<dbReference type="Pfam" id="PF07731">
    <property type="entry name" value="Cu-oxidase_2"/>
    <property type="match status" value="1"/>
</dbReference>
<dbReference type="OrthoDB" id="2121828at2759"/>
<keyword evidence="5 9" id="KW-0732">Signal</keyword>
<feature type="domain" description="Plastocyanin-like" evidence="10">
    <location>
        <begin position="176"/>
        <end position="285"/>
    </location>
</feature>
<dbReference type="InterPro" id="IPR044130">
    <property type="entry name" value="CuRO_2_Fet3-like"/>
</dbReference>
<evidence type="ECO:0000256" key="8">
    <source>
        <dbReference type="SAM" id="Phobius"/>
    </source>
</evidence>
<dbReference type="InterPro" id="IPR045087">
    <property type="entry name" value="Cu-oxidase_fam"/>
</dbReference>
<dbReference type="InterPro" id="IPR011706">
    <property type="entry name" value="Cu-oxidase_C"/>
</dbReference>
<dbReference type="Pfam" id="PF00394">
    <property type="entry name" value="Cu-oxidase"/>
    <property type="match status" value="1"/>
</dbReference>
<dbReference type="Gene3D" id="2.60.40.420">
    <property type="entry name" value="Cupredoxins - blue copper proteins"/>
    <property type="match status" value="3"/>
</dbReference>
<dbReference type="GO" id="GO:0005507">
    <property type="term" value="F:copper ion binding"/>
    <property type="evidence" value="ECO:0007669"/>
    <property type="project" value="InterPro"/>
</dbReference>
<dbReference type="CDD" id="cd13899">
    <property type="entry name" value="CuRO_3_Fet3p"/>
    <property type="match status" value="1"/>
</dbReference>
<feature type="signal peptide" evidence="9">
    <location>
        <begin position="1"/>
        <end position="22"/>
    </location>
</feature>
<dbReference type="EMBL" id="CAKXYY010000001">
    <property type="protein sequence ID" value="CAH2350003.1"/>
    <property type="molecule type" value="Genomic_DNA"/>
</dbReference>
<reference evidence="13" key="1">
    <citation type="submission" date="2022-03" db="EMBL/GenBank/DDBJ databases">
        <authorList>
            <person name="Legras J.-L."/>
            <person name="Devillers H."/>
            <person name="Grondin C."/>
        </authorList>
    </citation>
    <scope>NUCLEOTIDE SEQUENCE</scope>
    <source>
        <strain evidence="13">CLIB 1423</strain>
    </source>
</reference>
<evidence type="ECO:0000259" key="10">
    <source>
        <dbReference type="Pfam" id="PF00394"/>
    </source>
</evidence>
<evidence type="ECO:0000313" key="13">
    <source>
        <dbReference type="EMBL" id="CAH2350003.1"/>
    </source>
</evidence>
<evidence type="ECO:0000256" key="2">
    <source>
        <dbReference type="ARBA" id="ARBA00010609"/>
    </source>
</evidence>
<keyword evidence="8" id="KW-1133">Transmembrane helix</keyword>
<dbReference type="InterPro" id="IPR011707">
    <property type="entry name" value="Cu-oxidase-like_N"/>
</dbReference>
<dbReference type="InterPro" id="IPR033138">
    <property type="entry name" value="Cu_oxidase_CS"/>
</dbReference>
<comment type="caution">
    <text evidence="13">The sequence shown here is derived from an EMBL/GenBank/DDBJ whole genome shotgun (WGS) entry which is preliminary data.</text>
</comment>
<keyword evidence="8" id="KW-0812">Transmembrane</keyword>
<evidence type="ECO:0000259" key="11">
    <source>
        <dbReference type="Pfam" id="PF07731"/>
    </source>
</evidence>
<dbReference type="FunFam" id="2.60.40.420:FF:000024">
    <property type="entry name" value="FET5p Multicopper oxidase"/>
    <property type="match status" value="1"/>
</dbReference>
<name>A0A9P0QK17_9ASCO</name>
<dbReference type="GO" id="GO:0004322">
    <property type="term" value="F:ferroxidase activity"/>
    <property type="evidence" value="ECO:0007669"/>
    <property type="project" value="TreeGrafter"/>
</dbReference>
<feature type="chain" id="PRO_5040313174" evidence="9">
    <location>
        <begin position="23"/>
        <end position="657"/>
    </location>
</feature>
<evidence type="ECO:0000313" key="14">
    <source>
        <dbReference type="Proteomes" id="UP000837801"/>
    </source>
</evidence>
<gene>
    <name evidence="13" type="ORF">CLIB1423_01S00210</name>
</gene>
<dbReference type="Pfam" id="PF07732">
    <property type="entry name" value="Cu-oxidase_3"/>
    <property type="match status" value="1"/>
</dbReference>
<dbReference type="CDD" id="cd13851">
    <property type="entry name" value="CuRO_1_Fet3p"/>
    <property type="match status" value="1"/>
</dbReference>
<sequence>MLPIFSCVLLALSLALFGSCETHTFNFNASYVLRNPDGVHERRVIALNEQWPLPIIKIKEDDRVIIHLTNSLEEGKNTSLHFHGLFQQGSTWMDGPQMVTQCPIPFGHTFTYNFTVTGQTGTYWYHSHSGSQYSDGLRGMFIVMPKEGSSLDAPTCAESDEGCLSTLSKLKYDAAVPLTISDWYHEESSDIMHSFLNKFNPTGAEPIPQNSLFNDTKNSTWTVEPETTYLVQVVNMGMFVSQHLYLEGHTFTVVEIDGVPVIPYETKSILISVAQRYGLIVKTKSASELERQGQSAFRFVNIIEKSMLDFLPEDLQLIGTSWMEYAGNKKGLPEPLDNSPESYDLITSKLKPLDDFNLVPLSKEPIFDHPDYQITVNFTMDTLGNGVQYAMFNGISYTAPKVPTLYTVMSADDDLLENSQIYGSNTNTFVLKENEVIEIIVNNQDPGTHPFHLHGHTFQVLSRSEEGEDEENPITYDPENPEHNDFPEIPMQRDTIVIEANGFVVLRFKADNPGVWFFHCHVDWHLEQGLALTLVEAPTAVKESLKNGLPPSHLEACALAQVGTSGNAAGNSKSWLDLSGENLQFAALPEGFTLKGYIALAISTFLGLYGIFSIYRYGMEDVKADNSEAVIKKLYKILEAEKSNYELTERTVINEAH</sequence>
<dbReference type="PROSITE" id="PS00080">
    <property type="entry name" value="MULTICOPPER_OXIDASE2"/>
    <property type="match status" value="1"/>
</dbReference>
<keyword evidence="6" id="KW-0560">Oxidoreductase</keyword>
<dbReference type="PANTHER" id="PTHR11709:SF361">
    <property type="entry name" value="IRON TRANSPORT MULTICOPPER OXIDASE FET3"/>
    <property type="match status" value="1"/>
</dbReference>
<keyword evidence="7" id="KW-0186">Copper</keyword>
<dbReference type="CDD" id="cd13877">
    <property type="entry name" value="CuRO_2_Fet3p_like"/>
    <property type="match status" value="1"/>
</dbReference>
<evidence type="ECO:0000256" key="9">
    <source>
        <dbReference type="SAM" id="SignalP"/>
    </source>
</evidence>
<dbReference type="GO" id="GO:0010106">
    <property type="term" value="P:cellular response to iron ion starvation"/>
    <property type="evidence" value="ECO:0007669"/>
    <property type="project" value="TreeGrafter"/>
</dbReference>
<comment type="similarity">
    <text evidence="2">Belongs to the multicopper oxidase family.</text>
</comment>
<dbReference type="InterPro" id="IPR008972">
    <property type="entry name" value="Cupredoxin"/>
</dbReference>
<dbReference type="PROSITE" id="PS00079">
    <property type="entry name" value="MULTICOPPER_OXIDASE1"/>
    <property type="match status" value="2"/>
</dbReference>
<feature type="domain" description="Plastocyanin-like" evidence="11">
    <location>
        <begin position="397"/>
        <end position="538"/>
    </location>
</feature>
<evidence type="ECO:0000256" key="1">
    <source>
        <dbReference type="ARBA" id="ARBA00001935"/>
    </source>
</evidence>
<keyword evidence="3" id="KW-0410">Iron transport</keyword>
<evidence type="ECO:0000256" key="5">
    <source>
        <dbReference type="ARBA" id="ARBA00022729"/>
    </source>
</evidence>
<feature type="transmembrane region" description="Helical" evidence="8">
    <location>
        <begin position="596"/>
        <end position="615"/>
    </location>
</feature>
<organism evidence="13 14">
    <name type="scientific">[Candida] railenensis</name>
    <dbReference type="NCBI Taxonomy" id="45579"/>
    <lineage>
        <taxon>Eukaryota</taxon>
        <taxon>Fungi</taxon>
        <taxon>Dikarya</taxon>
        <taxon>Ascomycota</taxon>
        <taxon>Saccharomycotina</taxon>
        <taxon>Pichiomycetes</taxon>
        <taxon>Debaryomycetaceae</taxon>
        <taxon>Kurtzmaniella</taxon>
    </lineage>
</organism>
<dbReference type="InterPro" id="IPR002355">
    <property type="entry name" value="Cu_oxidase_Cu_BS"/>
</dbReference>
<protein>
    <submittedName>
        <fullName evidence="13">Iron transport multicopper oxidase Fet3p</fullName>
    </submittedName>
</protein>
<dbReference type="GO" id="GO:0033215">
    <property type="term" value="P:reductive iron assimilation"/>
    <property type="evidence" value="ECO:0007669"/>
    <property type="project" value="TreeGrafter"/>
</dbReference>
<dbReference type="PANTHER" id="PTHR11709">
    <property type="entry name" value="MULTI-COPPER OXIDASE"/>
    <property type="match status" value="1"/>
</dbReference>
<keyword evidence="3" id="KW-0406">Ion transport</keyword>
<comment type="cofactor">
    <cofactor evidence="1">
        <name>Cu cation</name>
        <dbReference type="ChEBI" id="CHEBI:23378"/>
    </cofactor>
</comment>
<feature type="domain" description="Plastocyanin-like" evidence="12">
    <location>
        <begin position="31"/>
        <end position="147"/>
    </location>
</feature>
<evidence type="ECO:0000259" key="12">
    <source>
        <dbReference type="Pfam" id="PF07732"/>
    </source>
</evidence>
<evidence type="ECO:0000256" key="3">
    <source>
        <dbReference type="ARBA" id="ARBA00022496"/>
    </source>
</evidence>
<keyword evidence="3" id="KW-0813">Transport</keyword>
<keyword evidence="8" id="KW-0472">Membrane</keyword>
<evidence type="ECO:0000256" key="4">
    <source>
        <dbReference type="ARBA" id="ARBA00022723"/>
    </source>
</evidence>
<keyword evidence="3" id="KW-0408">Iron</keyword>
<dbReference type="Proteomes" id="UP000837801">
    <property type="component" value="Unassembled WGS sequence"/>
</dbReference>
<keyword evidence="4" id="KW-0479">Metal-binding</keyword>
<dbReference type="AlphaFoldDB" id="A0A9P0QK17"/>
<accession>A0A9P0QK17</accession>
<evidence type="ECO:0000256" key="7">
    <source>
        <dbReference type="ARBA" id="ARBA00023008"/>
    </source>
</evidence>
<dbReference type="SUPFAM" id="SSF49503">
    <property type="entry name" value="Cupredoxins"/>
    <property type="match status" value="3"/>
</dbReference>
<proteinExistence type="inferred from homology"/>
<keyword evidence="14" id="KW-1185">Reference proteome</keyword>
<dbReference type="InterPro" id="IPR001117">
    <property type="entry name" value="Cu-oxidase_2nd"/>
</dbReference>
<evidence type="ECO:0000256" key="6">
    <source>
        <dbReference type="ARBA" id="ARBA00023002"/>
    </source>
</evidence>